<gene>
    <name evidence="2" type="primary">pssM</name>
    <name evidence="2" type="ORF">DUPY_14290</name>
</gene>
<dbReference type="InterPro" id="IPR007345">
    <property type="entry name" value="Polysacch_pyruvyl_Trfase"/>
</dbReference>
<name>A0A1E7X174_9BURK</name>
<dbReference type="EMBL" id="LROM01000065">
    <property type="protein sequence ID" value="OFA05947.1"/>
    <property type="molecule type" value="Genomic_DNA"/>
</dbReference>
<proteinExistence type="predicted"/>
<dbReference type="PATRIC" id="fig|762836.4.peg.1494"/>
<protein>
    <submittedName>
        <fullName evidence="2">Exopolysaccharide glucosyl ketal-pyruvate-transferase</fullName>
        <ecNumber evidence="2">2.5.1.98</ecNumber>
    </submittedName>
</protein>
<comment type="caution">
    <text evidence="2">The sequence shown here is derived from an EMBL/GenBank/DDBJ whole genome shotgun (WGS) entry which is preliminary data.</text>
</comment>
<dbReference type="RefSeq" id="WP_070247150.1">
    <property type="nucleotide sequence ID" value="NZ_LROM01000065.1"/>
</dbReference>
<feature type="domain" description="Polysaccharide pyruvyl transferase" evidence="1">
    <location>
        <begin position="51"/>
        <end position="185"/>
    </location>
</feature>
<evidence type="ECO:0000313" key="3">
    <source>
        <dbReference type="Proteomes" id="UP000175989"/>
    </source>
</evidence>
<reference evidence="3" key="1">
    <citation type="journal article" date="2016" name="Front. Microbiol.">
        <title>Molecular Keys to the Janthinobacterium and Duganella spp. Interaction with the Plant Pathogen Fusarium graminearum.</title>
        <authorList>
            <person name="Haack F.S."/>
            <person name="Poehlein A."/>
            <person name="Kroger C."/>
            <person name="Voigt C.A."/>
            <person name="Piepenbring M."/>
            <person name="Bode H.B."/>
            <person name="Daniel R."/>
            <person name="Schafer W."/>
            <person name="Streit W.R."/>
        </authorList>
    </citation>
    <scope>NUCLEOTIDE SEQUENCE [LARGE SCALE GENOMIC DNA]</scope>
    <source>
        <strain evidence="3">T54</strain>
    </source>
</reference>
<dbReference type="Proteomes" id="UP000175989">
    <property type="component" value="Unassembled WGS sequence"/>
</dbReference>
<organism evidence="2 3">
    <name type="scientific">Duganella phyllosphaerae</name>
    <dbReference type="NCBI Taxonomy" id="762836"/>
    <lineage>
        <taxon>Bacteria</taxon>
        <taxon>Pseudomonadati</taxon>
        <taxon>Pseudomonadota</taxon>
        <taxon>Betaproteobacteria</taxon>
        <taxon>Burkholderiales</taxon>
        <taxon>Oxalobacteraceae</taxon>
        <taxon>Telluria group</taxon>
        <taxon>Duganella</taxon>
    </lineage>
</organism>
<dbReference type="EC" id="2.5.1.98" evidence="2"/>
<dbReference type="GO" id="GO:0016740">
    <property type="term" value="F:transferase activity"/>
    <property type="evidence" value="ECO:0007669"/>
    <property type="project" value="UniProtKB-KW"/>
</dbReference>
<sequence length="301" mass="33825">MKLYYYRGDKPNFGDDLNPWMWPKLLPGVWDDNPNEMFLGIGSIIFDSHPKQANKIVFGAGYGGYTPLPVIDDKWKFYFVRGLQTARECKLDPSMALGDSAILLRSCITERPAKVHKVSFMPHFESTYDGNWRLACQLAGVHYIDPTATVDQTLQDILSSELLITEAMHGAIVADALRVPFVAVEPIQQRHHMKWFDWASALDLDLRPQPLAASSMVEALMKKAGPNEALVVRIRANRRFLRLVPKRFAQGAAESLLKLSRIEPQLSGDANMERAHSRMLEKVELLKADLRAAAPLVRSAG</sequence>
<keyword evidence="2" id="KW-0670">Pyruvate</keyword>
<evidence type="ECO:0000313" key="2">
    <source>
        <dbReference type="EMBL" id="OFA05947.1"/>
    </source>
</evidence>
<dbReference type="OrthoDB" id="9803627at2"/>
<evidence type="ECO:0000259" key="1">
    <source>
        <dbReference type="Pfam" id="PF04230"/>
    </source>
</evidence>
<dbReference type="Pfam" id="PF04230">
    <property type="entry name" value="PS_pyruv_trans"/>
    <property type="match status" value="1"/>
</dbReference>
<keyword evidence="3" id="KW-1185">Reference proteome</keyword>
<accession>A0A1E7X174</accession>
<dbReference type="AlphaFoldDB" id="A0A1E7X174"/>
<keyword evidence="2" id="KW-0808">Transferase</keyword>